<evidence type="ECO:0000313" key="2">
    <source>
        <dbReference type="Proteomes" id="UP000188268"/>
    </source>
</evidence>
<sequence>MEATKNSCFDVVGRTVIVLEKESVVTVHNSHFQ</sequence>
<dbReference type="Proteomes" id="UP000188268">
    <property type="component" value="Unassembled WGS sequence"/>
</dbReference>
<accession>A0A1R3IXD1</accession>
<dbReference type="Gramene" id="OMO87214">
    <property type="protein sequence ID" value="OMO87214"/>
    <property type="gene ID" value="CCACVL1_09192"/>
</dbReference>
<comment type="caution">
    <text evidence="1">The sequence shown here is derived from an EMBL/GenBank/DDBJ whole genome shotgun (WGS) entry which is preliminary data.</text>
</comment>
<keyword evidence="2" id="KW-1185">Reference proteome</keyword>
<dbReference type="EMBL" id="AWWV01009257">
    <property type="protein sequence ID" value="OMO87214.1"/>
    <property type="molecule type" value="Genomic_DNA"/>
</dbReference>
<evidence type="ECO:0000313" key="1">
    <source>
        <dbReference type="EMBL" id="OMO87214.1"/>
    </source>
</evidence>
<dbReference type="AlphaFoldDB" id="A0A1R3IXD1"/>
<protein>
    <submittedName>
        <fullName evidence="1">Uncharacterized protein</fullName>
    </submittedName>
</protein>
<proteinExistence type="predicted"/>
<dbReference type="OrthoDB" id="1660801at2759"/>
<feature type="non-terminal residue" evidence="1">
    <location>
        <position position="33"/>
    </location>
</feature>
<gene>
    <name evidence="1" type="ORF">CCACVL1_09192</name>
</gene>
<organism evidence="1 2">
    <name type="scientific">Corchorus capsularis</name>
    <name type="common">Jute</name>
    <dbReference type="NCBI Taxonomy" id="210143"/>
    <lineage>
        <taxon>Eukaryota</taxon>
        <taxon>Viridiplantae</taxon>
        <taxon>Streptophyta</taxon>
        <taxon>Embryophyta</taxon>
        <taxon>Tracheophyta</taxon>
        <taxon>Spermatophyta</taxon>
        <taxon>Magnoliopsida</taxon>
        <taxon>eudicotyledons</taxon>
        <taxon>Gunneridae</taxon>
        <taxon>Pentapetalae</taxon>
        <taxon>rosids</taxon>
        <taxon>malvids</taxon>
        <taxon>Malvales</taxon>
        <taxon>Malvaceae</taxon>
        <taxon>Grewioideae</taxon>
        <taxon>Apeibeae</taxon>
        <taxon>Corchorus</taxon>
    </lineage>
</organism>
<name>A0A1R3IXD1_COCAP</name>
<reference evidence="1 2" key="1">
    <citation type="submission" date="2013-09" db="EMBL/GenBank/DDBJ databases">
        <title>Corchorus capsularis genome sequencing.</title>
        <authorList>
            <person name="Alam M."/>
            <person name="Haque M.S."/>
            <person name="Islam M.S."/>
            <person name="Emdad E.M."/>
            <person name="Islam M.M."/>
            <person name="Ahmed B."/>
            <person name="Halim A."/>
            <person name="Hossen Q.M.M."/>
            <person name="Hossain M.Z."/>
            <person name="Ahmed R."/>
            <person name="Khan M.M."/>
            <person name="Islam R."/>
            <person name="Rashid M.M."/>
            <person name="Khan S.A."/>
            <person name="Rahman M.S."/>
            <person name="Alam M."/>
        </authorList>
    </citation>
    <scope>NUCLEOTIDE SEQUENCE [LARGE SCALE GENOMIC DNA]</scope>
    <source>
        <strain evidence="2">cv. CVL-1</strain>
        <tissue evidence="1">Whole seedling</tissue>
    </source>
</reference>